<dbReference type="SUPFAM" id="SSF50182">
    <property type="entry name" value="Sm-like ribonucleoproteins"/>
    <property type="match status" value="1"/>
</dbReference>
<dbReference type="InterPro" id="IPR011014">
    <property type="entry name" value="MscS_channel_TM-2"/>
</dbReference>
<feature type="region of interest" description="Disordered" evidence="8">
    <location>
        <begin position="258"/>
        <end position="281"/>
    </location>
</feature>
<gene>
    <name evidence="11" type="ORF">GCU85_05265</name>
</gene>
<keyword evidence="3" id="KW-1003">Cell membrane</keyword>
<dbReference type="InterPro" id="IPR010920">
    <property type="entry name" value="LSM_dom_sf"/>
</dbReference>
<dbReference type="GO" id="GO:0005886">
    <property type="term" value="C:plasma membrane"/>
    <property type="evidence" value="ECO:0007669"/>
    <property type="project" value="UniProtKB-SubCell"/>
</dbReference>
<comment type="function">
    <text evidence="7">Mechanosensitive channel that participates in the regulation of osmotic pressure changes within the cell, opening in response to stretch forces in the membrane lipid bilayer, without the need for other proteins. Contributes to normal resistance to hypoosmotic shock. Forms an ion channel of 1.0 nanosiemens conductance with a slight preference for anions.</text>
</comment>
<dbReference type="Gene3D" id="1.10.287.1260">
    <property type="match status" value="1"/>
</dbReference>
<name>A0A6N7EUA8_9GAMM</name>
<dbReference type="GO" id="GO:0008381">
    <property type="term" value="F:mechanosensitive monoatomic ion channel activity"/>
    <property type="evidence" value="ECO:0007669"/>
    <property type="project" value="InterPro"/>
</dbReference>
<keyword evidence="7" id="KW-0997">Cell inner membrane</keyword>
<evidence type="ECO:0000256" key="3">
    <source>
        <dbReference type="ARBA" id="ARBA00022475"/>
    </source>
</evidence>
<dbReference type="InterPro" id="IPR045275">
    <property type="entry name" value="MscS_archaea/bacteria_type"/>
</dbReference>
<dbReference type="InterPro" id="IPR049278">
    <property type="entry name" value="MS_channel_C"/>
</dbReference>
<dbReference type="Gene3D" id="3.30.70.100">
    <property type="match status" value="1"/>
</dbReference>
<reference evidence="11 12" key="1">
    <citation type="submission" date="2019-10" db="EMBL/GenBank/DDBJ databases">
        <title>Cardiobacteriales fam. a chemoheterotrophic member of the order Cardiobacteriales, and proposal of Cardiobacteriales fam. nov.</title>
        <authorList>
            <person name="Wang C."/>
        </authorList>
    </citation>
    <scope>NUCLEOTIDE SEQUENCE [LARGE SCALE GENOMIC DNA]</scope>
    <source>
        <strain evidence="11 12">ML27</strain>
    </source>
</reference>
<evidence type="ECO:0000259" key="9">
    <source>
        <dbReference type="Pfam" id="PF00924"/>
    </source>
</evidence>
<dbReference type="SUPFAM" id="SSF82689">
    <property type="entry name" value="Mechanosensitive channel protein MscS (YggB), C-terminal domain"/>
    <property type="match status" value="1"/>
</dbReference>
<feature type="domain" description="Mechanosensitive ion channel MscS" evidence="9">
    <location>
        <begin position="97"/>
        <end position="166"/>
    </location>
</feature>
<dbReference type="InterPro" id="IPR008910">
    <property type="entry name" value="MSC_TM_helix"/>
</dbReference>
<comment type="caution">
    <text evidence="11">The sequence shown here is derived from an EMBL/GenBank/DDBJ whole genome shotgun (WGS) entry which is preliminary data.</text>
</comment>
<proteinExistence type="inferred from homology"/>
<comment type="subunit">
    <text evidence="7">Homoheptamer.</text>
</comment>
<evidence type="ECO:0000256" key="2">
    <source>
        <dbReference type="ARBA" id="ARBA00008017"/>
    </source>
</evidence>
<comment type="caution">
    <text evidence="7">Lacks conserved residue(s) required for the propagation of feature annotation.</text>
</comment>
<dbReference type="Pfam" id="PF21082">
    <property type="entry name" value="MS_channel_3rd"/>
    <property type="match status" value="1"/>
</dbReference>
<comment type="similarity">
    <text evidence="2 7">Belongs to the MscS (TC 1.A.23) family.</text>
</comment>
<evidence type="ECO:0000256" key="7">
    <source>
        <dbReference type="RuleBase" id="RU369025"/>
    </source>
</evidence>
<evidence type="ECO:0000259" key="10">
    <source>
        <dbReference type="Pfam" id="PF21082"/>
    </source>
</evidence>
<keyword evidence="7" id="KW-0407">Ion channel</keyword>
<dbReference type="Pfam" id="PF05552">
    <property type="entry name" value="MS_channel_1st_1"/>
    <property type="match status" value="1"/>
</dbReference>
<feature type="transmembrane region" description="Helical" evidence="7">
    <location>
        <begin position="12"/>
        <end position="29"/>
    </location>
</feature>
<keyword evidence="4 7" id="KW-0812">Transmembrane</keyword>
<dbReference type="Pfam" id="PF00924">
    <property type="entry name" value="MS_channel_2nd"/>
    <property type="match status" value="1"/>
</dbReference>
<dbReference type="AlphaFoldDB" id="A0A6N7EUA8"/>
<dbReference type="Gene3D" id="2.30.30.60">
    <property type="match status" value="1"/>
</dbReference>
<dbReference type="SUPFAM" id="SSF82861">
    <property type="entry name" value="Mechanosensitive channel protein MscS (YggB), transmembrane region"/>
    <property type="match status" value="1"/>
</dbReference>
<feature type="transmembrane region" description="Helical" evidence="7">
    <location>
        <begin position="49"/>
        <end position="71"/>
    </location>
</feature>
<evidence type="ECO:0000256" key="6">
    <source>
        <dbReference type="ARBA" id="ARBA00023136"/>
    </source>
</evidence>
<dbReference type="PANTHER" id="PTHR30221:SF1">
    <property type="entry name" value="SMALL-CONDUCTANCE MECHANOSENSITIVE CHANNEL"/>
    <property type="match status" value="1"/>
</dbReference>
<dbReference type="InterPro" id="IPR006686">
    <property type="entry name" value="MscS_channel_CS"/>
</dbReference>
<feature type="transmembrane region" description="Helical" evidence="7">
    <location>
        <begin position="77"/>
        <end position="95"/>
    </location>
</feature>
<keyword evidence="5 7" id="KW-1133">Transmembrane helix</keyword>
<keyword evidence="12" id="KW-1185">Reference proteome</keyword>
<organism evidence="11 12">
    <name type="scientific">Ostreibacterium oceani</name>
    <dbReference type="NCBI Taxonomy" id="2654998"/>
    <lineage>
        <taxon>Bacteria</taxon>
        <taxon>Pseudomonadati</taxon>
        <taxon>Pseudomonadota</taxon>
        <taxon>Gammaproteobacteria</taxon>
        <taxon>Cardiobacteriales</taxon>
        <taxon>Ostreibacteriaceae</taxon>
        <taxon>Ostreibacterium</taxon>
    </lineage>
</organism>
<dbReference type="InterPro" id="IPR011066">
    <property type="entry name" value="MscS_channel_C_sf"/>
</dbReference>
<dbReference type="EMBL" id="WHNW01000004">
    <property type="protein sequence ID" value="MPV86141.1"/>
    <property type="molecule type" value="Genomic_DNA"/>
</dbReference>
<evidence type="ECO:0000256" key="5">
    <source>
        <dbReference type="ARBA" id="ARBA00022989"/>
    </source>
</evidence>
<dbReference type="PROSITE" id="PS01246">
    <property type="entry name" value="UPF0003"/>
    <property type="match status" value="1"/>
</dbReference>
<dbReference type="FunCoup" id="A0A6N7EUA8">
    <property type="interactions" value="207"/>
</dbReference>
<keyword evidence="7" id="KW-0813">Transport</keyword>
<dbReference type="InParanoid" id="A0A6N7EUA8"/>
<dbReference type="InterPro" id="IPR023408">
    <property type="entry name" value="MscS_beta-dom_sf"/>
</dbReference>
<sequence>MALINQYALPWAKNIIFALVIFIIGRYVAKAVQKLIMRLVKRSTQDEMLINFIASIVGAILLLFVIIAALSQLGIDTTSLIALIGAAGLAIGLSLQDSLKNFAAGVMILVFKPFVKGDYVEVTGGKEAGTVEDISIFTMTMKTLDNKEIIVPNGAILLAPIINYSKHETRRVDMVFSISYDDDIRQAKTLMADILTQHNLVLQDPAPVVAVAALADSSINFNVRPWCKTADYWTIYSDVHQQVKEAFDAAGITIPYPQVQMHQERPSTKPSTKPNENPSAD</sequence>
<evidence type="ECO:0000256" key="8">
    <source>
        <dbReference type="SAM" id="MobiDB-lite"/>
    </source>
</evidence>
<evidence type="ECO:0000313" key="11">
    <source>
        <dbReference type="EMBL" id="MPV86141.1"/>
    </source>
</evidence>
<accession>A0A6N7EUA8</accession>
<evidence type="ECO:0000256" key="4">
    <source>
        <dbReference type="ARBA" id="ARBA00022692"/>
    </source>
</evidence>
<evidence type="ECO:0000313" key="12">
    <source>
        <dbReference type="Proteomes" id="UP000471298"/>
    </source>
</evidence>
<dbReference type="InterPro" id="IPR006685">
    <property type="entry name" value="MscS_channel_2nd"/>
</dbReference>
<keyword evidence="7" id="KW-0406">Ion transport</keyword>
<comment type="subcellular location">
    <subcellularLocation>
        <location evidence="7">Cell inner membrane</location>
        <topology evidence="7">Multi-pass membrane protein</topology>
    </subcellularLocation>
    <subcellularLocation>
        <location evidence="1">Cell membrane</location>
        <topology evidence="1">Multi-pass membrane protein</topology>
    </subcellularLocation>
</comment>
<feature type="domain" description="Mechanosensitive ion channel MscS C-terminal" evidence="10">
    <location>
        <begin position="172"/>
        <end position="254"/>
    </location>
</feature>
<dbReference type="Proteomes" id="UP000471298">
    <property type="component" value="Unassembled WGS sequence"/>
</dbReference>
<protein>
    <recommendedName>
        <fullName evidence="7">Small-conductance mechanosensitive channel</fullName>
    </recommendedName>
</protein>
<keyword evidence="6 7" id="KW-0472">Membrane</keyword>
<evidence type="ECO:0000256" key="1">
    <source>
        <dbReference type="ARBA" id="ARBA00004651"/>
    </source>
</evidence>
<feature type="compositionally biased region" description="Polar residues" evidence="8">
    <location>
        <begin position="268"/>
        <end position="281"/>
    </location>
</feature>
<dbReference type="PANTHER" id="PTHR30221">
    <property type="entry name" value="SMALL-CONDUCTANCE MECHANOSENSITIVE CHANNEL"/>
    <property type="match status" value="1"/>
</dbReference>